<dbReference type="AlphaFoldDB" id="A2Q3W1"/>
<reference evidence="1" key="1">
    <citation type="submission" date="2005-05" db="EMBL/GenBank/DDBJ databases">
        <authorList>
            <person name="Town C.D."/>
        </authorList>
    </citation>
    <scope>NUCLEOTIDE SEQUENCE</scope>
</reference>
<gene>
    <name evidence="1" type="ORF">MtrDRAFT_AC155890g6v2</name>
</gene>
<organism evidence="1">
    <name type="scientific">Medicago truncatula</name>
    <name type="common">Barrel medic</name>
    <name type="synonym">Medicago tribuloides</name>
    <dbReference type="NCBI Taxonomy" id="3880"/>
    <lineage>
        <taxon>Eukaryota</taxon>
        <taxon>Viridiplantae</taxon>
        <taxon>Streptophyta</taxon>
        <taxon>Embryophyta</taxon>
        <taxon>Tracheophyta</taxon>
        <taxon>Spermatophyta</taxon>
        <taxon>Magnoliopsida</taxon>
        <taxon>eudicotyledons</taxon>
        <taxon>Gunneridae</taxon>
        <taxon>Pentapetalae</taxon>
        <taxon>rosids</taxon>
        <taxon>fabids</taxon>
        <taxon>Fabales</taxon>
        <taxon>Fabaceae</taxon>
        <taxon>Papilionoideae</taxon>
        <taxon>50 kb inversion clade</taxon>
        <taxon>NPAAA clade</taxon>
        <taxon>Hologalegina</taxon>
        <taxon>IRL clade</taxon>
        <taxon>Trifolieae</taxon>
        <taxon>Medicago</taxon>
    </lineage>
</organism>
<name>A2Q3W1_MEDTR</name>
<evidence type="ECO:0000313" key="1">
    <source>
        <dbReference type="EMBL" id="ABN08311.1"/>
    </source>
</evidence>
<reference evidence="1" key="2">
    <citation type="submission" date="2007-03" db="EMBL/GenBank/DDBJ databases">
        <authorList>
            <consortium name="The International Medicago Genome Annotation Group"/>
        </authorList>
    </citation>
    <scope>NUCLEOTIDE SEQUENCE</scope>
</reference>
<protein>
    <submittedName>
        <fullName evidence="1">Uncharacterized protein</fullName>
    </submittedName>
</protein>
<sequence>MKLYQCLHNPSLECFHQFDTYRLLCAHSPLTELGVSYSTHILWVHSLHLPPTTLP</sequence>
<accession>A2Q3W1</accession>
<dbReference type="EMBL" id="AC155890">
    <property type="protein sequence ID" value="ABN08311.1"/>
    <property type="molecule type" value="Genomic_DNA"/>
</dbReference>
<proteinExistence type="predicted"/>